<evidence type="ECO:0000256" key="1">
    <source>
        <dbReference type="SAM" id="Phobius"/>
    </source>
</evidence>
<keyword evidence="1" id="KW-0472">Membrane</keyword>
<evidence type="ECO:0000259" key="2">
    <source>
        <dbReference type="Pfam" id="PF00149"/>
    </source>
</evidence>
<dbReference type="Gene3D" id="3.60.21.10">
    <property type="match status" value="1"/>
</dbReference>
<dbReference type="PANTHER" id="PTHR31302">
    <property type="entry name" value="TRANSMEMBRANE PROTEIN WITH METALLOPHOSPHOESTERASE DOMAIN-RELATED"/>
    <property type="match status" value="1"/>
</dbReference>
<dbReference type="InterPro" id="IPR029052">
    <property type="entry name" value="Metallo-depent_PP-like"/>
</dbReference>
<feature type="transmembrane region" description="Helical" evidence="1">
    <location>
        <begin position="76"/>
        <end position="100"/>
    </location>
</feature>
<keyword evidence="1" id="KW-1133">Transmembrane helix</keyword>
<feature type="transmembrane region" description="Helical" evidence="1">
    <location>
        <begin position="44"/>
        <end position="64"/>
    </location>
</feature>
<dbReference type="EMBL" id="UINC01186160">
    <property type="protein sequence ID" value="SVD98247.1"/>
    <property type="molecule type" value="Genomic_DNA"/>
</dbReference>
<dbReference type="SUPFAM" id="SSF56300">
    <property type="entry name" value="Metallo-dependent phosphatases"/>
    <property type="match status" value="1"/>
</dbReference>
<sequence length="223" mass="24864">MTGQSVSRWKRVVVFWLFVLVAAYAAYVYPVVSISRWLGYSQWMPWPVTIGLWALVILGLWCSFRGHLRMTKPLWVHWMGIGFVFFSVCVVYELLCLLLSIDGHQGVLGVISIGALLSLLSLFNGQRIVVKRNNCVSPKLTRPFRLVQLSDVHIGSRSGRYLIRVVDRVNALAPDAVVITGDLVDTETVGEAELAVLKKVGAPTFLSIGNHERYVGLDALQPL</sequence>
<gene>
    <name evidence="3" type="ORF">METZ01_LOCUS451101</name>
</gene>
<keyword evidence="1" id="KW-0812">Transmembrane</keyword>
<dbReference type="InterPro" id="IPR004843">
    <property type="entry name" value="Calcineurin-like_PHP"/>
</dbReference>
<dbReference type="PANTHER" id="PTHR31302:SF0">
    <property type="entry name" value="TRANSMEMBRANE PROTEIN WITH METALLOPHOSPHOESTERASE DOMAIN"/>
    <property type="match status" value="1"/>
</dbReference>
<accession>A0A382ZRU1</accession>
<name>A0A382ZRU1_9ZZZZ</name>
<dbReference type="Pfam" id="PF00149">
    <property type="entry name" value="Metallophos"/>
    <property type="match status" value="1"/>
</dbReference>
<proteinExistence type="predicted"/>
<reference evidence="3" key="1">
    <citation type="submission" date="2018-05" db="EMBL/GenBank/DDBJ databases">
        <authorList>
            <person name="Lanie J.A."/>
            <person name="Ng W.-L."/>
            <person name="Kazmierczak K.M."/>
            <person name="Andrzejewski T.M."/>
            <person name="Davidsen T.M."/>
            <person name="Wayne K.J."/>
            <person name="Tettelin H."/>
            <person name="Glass J.I."/>
            <person name="Rusch D."/>
            <person name="Podicherti R."/>
            <person name="Tsui H.-C.T."/>
            <person name="Winkler M.E."/>
        </authorList>
    </citation>
    <scope>NUCLEOTIDE SEQUENCE</scope>
</reference>
<feature type="transmembrane region" description="Helical" evidence="1">
    <location>
        <begin position="106"/>
        <end position="123"/>
    </location>
</feature>
<dbReference type="AlphaFoldDB" id="A0A382ZRU1"/>
<feature type="transmembrane region" description="Helical" evidence="1">
    <location>
        <begin position="12"/>
        <end position="32"/>
    </location>
</feature>
<dbReference type="InterPro" id="IPR051158">
    <property type="entry name" value="Metallophosphoesterase_sf"/>
</dbReference>
<organism evidence="3">
    <name type="scientific">marine metagenome</name>
    <dbReference type="NCBI Taxonomy" id="408172"/>
    <lineage>
        <taxon>unclassified sequences</taxon>
        <taxon>metagenomes</taxon>
        <taxon>ecological metagenomes</taxon>
    </lineage>
</organism>
<dbReference type="GO" id="GO:0016787">
    <property type="term" value="F:hydrolase activity"/>
    <property type="evidence" value="ECO:0007669"/>
    <property type="project" value="InterPro"/>
</dbReference>
<feature type="non-terminal residue" evidence="3">
    <location>
        <position position="223"/>
    </location>
</feature>
<evidence type="ECO:0000313" key="3">
    <source>
        <dbReference type="EMBL" id="SVD98247.1"/>
    </source>
</evidence>
<protein>
    <recommendedName>
        <fullName evidence="2">Calcineurin-like phosphoesterase domain-containing protein</fullName>
    </recommendedName>
</protein>
<feature type="domain" description="Calcineurin-like phosphoesterase" evidence="2">
    <location>
        <begin position="144"/>
        <end position="216"/>
    </location>
</feature>